<evidence type="ECO:0000256" key="2">
    <source>
        <dbReference type="SAM" id="Phobius"/>
    </source>
</evidence>
<evidence type="ECO:0000259" key="3">
    <source>
        <dbReference type="Pfam" id="PF02397"/>
    </source>
</evidence>
<gene>
    <name evidence="4" type="ORF">A2W14_02495</name>
</gene>
<dbReference type="STRING" id="1798371.A2W14_02495"/>
<dbReference type="EMBL" id="MFJA01000070">
    <property type="protein sequence ID" value="OGG02219.1"/>
    <property type="molecule type" value="Genomic_DNA"/>
</dbReference>
<proteinExistence type="inferred from homology"/>
<comment type="similarity">
    <text evidence="1">Belongs to the bacterial sugar transferase family.</text>
</comment>
<evidence type="ECO:0000313" key="5">
    <source>
        <dbReference type="Proteomes" id="UP000176665"/>
    </source>
</evidence>
<accession>A0A1F5YPV4</accession>
<dbReference type="InterPro" id="IPR003362">
    <property type="entry name" value="Bact_transf"/>
</dbReference>
<protein>
    <recommendedName>
        <fullName evidence="3">Bacterial sugar transferase domain-containing protein</fullName>
    </recommendedName>
</protein>
<feature type="transmembrane region" description="Helical" evidence="2">
    <location>
        <begin position="50"/>
        <end position="70"/>
    </location>
</feature>
<reference evidence="4 5" key="1">
    <citation type="journal article" date="2016" name="Nat. Commun.">
        <title>Thousands of microbial genomes shed light on interconnected biogeochemical processes in an aquifer system.</title>
        <authorList>
            <person name="Anantharaman K."/>
            <person name="Brown C.T."/>
            <person name="Hug L.A."/>
            <person name="Sharon I."/>
            <person name="Castelle C.J."/>
            <person name="Probst A.J."/>
            <person name="Thomas B.C."/>
            <person name="Singh A."/>
            <person name="Wilkins M.J."/>
            <person name="Karaoz U."/>
            <person name="Brodie E.L."/>
            <person name="Williams K.H."/>
            <person name="Hubbard S.S."/>
            <person name="Banfield J.F."/>
        </authorList>
    </citation>
    <scope>NUCLEOTIDE SEQUENCE [LARGE SCALE GENOMIC DNA]</scope>
</reference>
<organism evidence="4 5">
    <name type="scientific">Candidatus Gottesmanbacteria bacterium RBG_16_37_8</name>
    <dbReference type="NCBI Taxonomy" id="1798371"/>
    <lineage>
        <taxon>Bacteria</taxon>
        <taxon>Candidatus Gottesmaniibacteriota</taxon>
    </lineage>
</organism>
<dbReference type="PANTHER" id="PTHR30576">
    <property type="entry name" value="COLANIC BIOSYNTHESIS UDP-GLUCOSE LIPID CARRIER TRANSFERASE"/>
    <property type="match status" value="1"/>
</dbReference>
<comment type="caution">
    <text evidence="4">The sequence shown here is derived from an EMBL/GenBank/DDBJ whole genome shotgun (WGS) entry which is preliminary data.</text>
</comment>
<keyword evidence="2" id="KW-1133">Transmembrane helix</keyword>
<dbReference type="Pfam" id="PF02397">
    <property type="entry name" value="Bac_transf"/>
    <property type="match status" value="1"/>
</dbReference>
<evidence type="ECO:0000256" key="1">
    <source>
        <dbReference type="ARBA" id="ARBA00006464"/>
    </source>
</evidence>
<evidence type="ECO:0000313" key="4">
    <source>
        <dbReference type="EMBL" id="OGG02219.1"/>
    </source>
</evidence>
<keyword evidence="2" id="KW-0472">Membrane</keyword>
<keyword evidence="2" id="KW-0812">Transmembrane</keyword>
<dbReference type="AlphaFoldDB" id="A0A1F5YPV4"/>
<dbReference type="PANTHER" id="PTHR30576:SF0">
    <property type="entry name" value="UNDECAPRENYL-PHOSPHATE N-ACETYLGALACTOSAMINYL 1-PHOSPHATE TRANSFERASE-RELATED"/>
    <property type="match status" value="1"/>
</dbReference>
<sequence length="263" mass="30373">MVEKVLLRQINKLEDYLHGDTYLAKSLNNISPMKGEAYRKSPQKIIYDRAMALPFAAVSVLAIPFFASLIKIEDQFRKEEDRGPVFYRHERLDQNGNPFDVIKLRSLKPCSDRISDNSEYASQFQPEDDPRATVVGRIMRRFYIDELPQVWQVLFGDKLAFIAPRAKSADVINKVKEQMTGELEQNYYTWLEKRSQGRPGIFNLNAVISPNPKNNLPARHADNFQADHESLAFDILIIALLPIKKFKGMLNKRIKKTHNNHSI</sequence>
<dbReference type="Proteomes" id="UP000176665">
    <property type="component" value="Unassembled WGS sequence"/>
</dbReference>
<name>A0A1F5YPV4_9BACT</name>
<dbReference type="GO" id="GO:0016780">
    <property type="term" value="F:phosphotransferase activity, for other substituted phosphate groups"/>
    <property type="evidence" value="ECO:0007669"/>
    <property type="project" value="TreeGrafter"/>
</dbReference>
<feature type="domain" description="Bacterial sugar transferase" evidence="3">
    <location>
        <begin position="47"/>
        <end position="239"/>
    </location>
</feature>